<dbReference type="InterPro" id="IPR011993">
    <property type="entry name" value="PH-like_dom_sf"/>
</dbReference>
<accession>A0A8H7RJU8</accession>
<dbReference type="SMART" id="SM00233">
    <property type="entry name" value="PH"/>
    <property type="match status" value="1"/>
</dbReference>
<feature type="domain" description="SEC7" evidence="2">
    <location>
        <begin position="88"/>
        <end position="314"/>
    </location>
</feature>
<dbReference type="Gene3D" id="2.30.29.30">
    <property type="entry name" value="Pleckstrin-homology domain (PH domain)/Phosphotyrosine-binding domain (PTB)"/>
    <property type="match status" value="1"/>
</dbReference>
<dbReference type="InterPro" id="IPR023394">
    <property type="entry name" value="Sec7_C_sf"/>
</dbReference>
<evidence type="ECO:0000259" key="2">
    <source>
        <dbReference type="PROSITE" id="PS50190"/>
    </source>
</evidence>
<dbReference type="Gene3D" id="1.10.1000.11">
    <property type="entry name" value="Arf Nucleotide-binding Site Opener,domain 2"/>
    <property type="match status" value="1"/>
</dbReference>
<dbReference type="InterPro" id="IPR000904">
    <property type="entry name" value="Sec7_dom"/>
</dbReference>
<dbReference type="EMBL" id="JAEPRD010000006">
    <property type="protein sequence ID" value="KAG2212299.1"/>
    <property type="molecule type" value="Genomic_DNA"/>
</dbReference>
<comment type="caution">
    <text evidence="3">The sequence shown here is derived from an EMBL/GenBank/DDBJ whole genome shotgun (WGS) entry which is preliminary data.</text>
</comment>
<dbReference type="InterPro" id="IPR001849">
    <property type="entry name" value="PH_domain"/>
</dbReference>
<protein>
    <recommendedName>
        <fullName evidence="5">SEC7 domain-containing protein</fullName>
    </recommendedName>
</protein>
<reference evidence="3" key="1">
    <citation type="submission" date="2020-12" db="EMBL/GenBank/DDBJ databases">
        <title>Metabolic potential, ecology and presence of endohyphal bacteria is reflected in genomic diversity of Mucoromycotina.</title>
        <authorList>
            <person name="Muszewska A."/>
            <person name="Okrasinska A."/>
            <person name="Steczkiewicz K."/>
            <person name="Drgas O."/>
            <person name="Orlowska M."/>
            <person name="Perlinska-Lenart U."/>
            <person name="Aleksandrzak-Piekarczyk T."/>
            <person name="Szatraj K."/>
            <person name="Zielenkiewicz U."/>
            <person name="Pilsyk S."/>
            <person name="Malc E."/>
            <person name="Mieczkowski P."/>
            <person name="Kruszewska J.S."/>
            <person name="Biernat P."/>
            <person name="Pawlowska J."/>
        </authorList>
    </citation>
    <scope>NUCLEOTIDE SEQUENCE</scope>
    <source>
        <strain evidence="3">WA0000017839</strain>
    </source>
</reference>
<dbReference type="SMART" id="SM00222">
    <property type="entry name" value="Sec7"/>
    <property type="match status" value="1"/>
</dbReference>
<evidence type="ECO:0000313" key="4">
    <source>
        <dbReference type="Proteomes" id="UP000603453"/>
    </source>
</evidence>
<dbReference type="SUPFAM" id="SSF48425">
    <property type="entry name" value="Sec7 domain"/>
    <property type="match status" value="1"/>
</dbReference>
<proteinExistence type="predicted"/>
<sequence>MEKSSTLLQKVPAVTPSRTISTASKHIPITIPAKLTQAQKEAALPFLTQEPPKPKTSTSKAKALSRFFKKLAKASPAKDCLKSSSSTDLKKKTEYKLTFVPIVKKNESTAPAKADTTEIVWYDSSISSTNATVMETSPVSDNTASEYAQRIWDEDTTVYSNLDHVVEWIGNGKEASNAILESYMSHFDFKGLKLEQAFRNLCSKLHLKGETQQIDRVLYQFSARFFQCNTNSIFGSIDVVHAIVYSLLLLNTDLHVAQGDYKKMSQVAFVKNTMNAISTGASSMLENMQSYPLQRTTTINSDVSTKSYDSYAKNFQTELKQMYMNIRYNQIANPSSSPIAIQNNRVSTAFKRSVGTIIWKNTRDSVVANNTACETTSISSAQSAAPSSVMQYQAVASHLQNTELPTSYTSNAPYYKEGMVVRKHLLEKANQKAKHRDWKECFMVIERSQLRMYKLDSTSYPKRSRSTPINVSDSASQVSATSEVSVVGGGNWMSHAQLIGAIDLKHTLANALPSGYSRQRQHAFTLQQSNGAVSVFQVGSAEQVHEWVSTCNYWAARESKEPLVGGISSMEYGWGLCLEALAEESNAIVHEWLAPACPTISSMLEESAQLEVLHKHVQELSAQLDQHRDVKPKMNIHFSAFPKYCARAMINYENKSHYLLHEIIKYQNYCNSIEKSLALQANLMASA</sequence>
<evidence type="ECO:0000259" key="1">
    <source>
        <dbReference type="PROSITE" id="PS50003"/>
    </source>
</evidence>
<dbReference type="PANTHER" id="PTHR10663">
    <property type="entry name" value="GUANYL-NUCLEOTIDE EXCHANGE FACTOR"/>
    <property type="match status" value="1"/>
</dbReference>
<dbReference type="OrthoDB" id="2157641at2759"/>
<dbReference type="PROSITE" id="PS50190">
    <property type="entry name" value="SEC7"/>
    <property type="match status" value="1"/>
</dbReference>
<dbReference type="Pfam" id="PF01369">
    <property type="entry name" value="Sec7"/>
    <property type="match status" value="1"/>
</dbReference>
<keyword evidence="4" id="KW-1185">Reference proteome</keyword>
<dbReference type="PANTHER" id="PTHR10663:SF373">
    <property type="entry name" value="PH AND SEC7 DOMAIN-CONTAINING PROTEIN C11E3.11C"/>
    <property type="match status" value="1"/>
</dbReference>
<dbReference type="Pfam" id="PF15410">
    <property type="entry name" value="PH_9"/>
    <property type="match status" value="1"/>
</dbReference>
<dbReference type="GO" id="GO:0032012">
    <property type="term" value="P:regulation of ARF protein signal transduction"/>
    <property type="evidence" value="ECO:0007669"/>
    <property type="project" value="InterPro"/>
</dbReference>
<evidence type="ECO:0008006" key="5">
    <source>
        <dbReference type="Google" id="ProtNLM"/>
    </source>
</evidence>
<dbReference type="InterPro" id="IPR041681">
    <property type="entry name" value="PH_9"/>
</dbReference>
<feature type="domain" description="PH" evidence="1">
    <location>
        <begin position="419"/>
        <end position="556"/>
    </location>
</feature>
<dbReference type="PROSITE" id="PS50003">
    <property type="entry name" value="PH_DOMAIN"/>
    <property type="match status" value="1"/>
</dbReference>
<dbReference type="InterPro" id="IPR035999">
    <property type="entry name" value="Sec7_dom_sf"/>
</dbReference>
<dbReference type="SUPFAM" id="SSF50729">
    <property type="entry name" value="PH domain-like"/>
    <property type="match status" value="1"/>
</dbReference>
<dbReference type="AlphaFoldDB" id="A0A8H7RJU8"/>
<organism evidence="3 4">
    <name type="scientific">Mucor saturninus</name>
    <dbReference type="NCBI Taxonomy" id="64648"/>
    <lineage>
        <taxon>Eukaryota</taxon>
        <taxon>Fungi</taxon>
        <taxon>Fungi incertae sedis</taxon>
        <taxon>Mucoromycota</taxon>
        <taxon>Mucoromycotina</taxon>
        <taxon>Mucoromycetes</taxon>
        <taxon>Mucorales</taxon>
        <taxon>Mucorineae</taxon>
        <taxon>Mucoraceae</taxon>
        <taxon>Mucor</taxon>
    </lineage>
</organism>
<name>A0A8H7RJU8_9FUNG</name>
<dbReference type="GO" id="GO:0005085">
    <property type="term" value="F:guanyl-nucleotide exchange factor activity"/>
    <property type="evidence" value="ECO:0007669"/>
    <property type="project" value="InterPro"/>
</dbReference>
<evidence type="ECO:0000313" key="3">
    <source>
        <dbReference type="EMBL" id="KAG2212299.1"/>
    </source>
</evidence>
<dbReference type="Proteomes" id="UP000603453">
    <property type="component" value="Unassembled WGS sequence"/>
</dbReference>
<gene>
    <name evidence="3" type="ORF">INT47_001658</name>
</gene>